<dbReference type="InterPro" id="IPR004252">
    <property type="entry name" value="Probable_transposase_24"/>
</dbReference>
<proteinExistence type="predicted"/>
<dbReference type="PANTHER" id="PTHR10775">
    <property type="entry name" value="OS08G0208400 PROTEIN"/>
    <property type="match status" value="1"/>
</dbReference>
<dbReference type="AlphaFoldDB" id="A0AAF0PNC9"/>
<dbReference type="InterPro" id="IPR004242">
    <property type="entry name" value="Transposase_21"/>
</dbReference>
<accession>A0AAF0PNC9</accession>
<feature type="region of interest" description="Disordered" evidence="2">
    <location>
        <begin position="784"/>
        <end position="856"/>
    </location>
</feature>
<keyword evidence="1" id="KW-0175">Coiled coil</keyword>
<reference evidence="4" key="1">
    <citation type="submission" date="2023-08" db="EMBL/GenBank/DDBJ databases">
        <title>A de novo genome assembly of Solanum verrucosum Schlechtendal, a Mexican diploid species geographically isolated from the other diploid A-genome species in potato relatives.</title>
        <authorList>
            <person name="Hosaka K."/>
        </authorList>
    </citation>
    <scope>NUCLEOTIDE SEQUENCE</scope>
    <source>
        <tissue evidence="4">Young leaves</tissue>
    </source>
</reference>
<sequence>MTDMINDAFGMHSDFEQGENIEEAPNEEANIFYEQLRDCSSPLFNGSQHSKLSVAVRLLSIKSDNNIYQGAIDSMIELMKELVDPNVEIHDSYYKANALVSKLGLSSIGIDCCEKGCMLYYKEDVNLEFCKFCSHPRYKIGSIGKKLAIKAMHYLPLIPRLKRLYASNSSAPHMRWHRENRRPPGVMCHPSDGEAWKHFDRTYPDFVAKPRNVRLGLCADGFTPFSVGATHYSCWPVFITPYNLPPEMCMTSTYIFLNCVIPGPSNPKSKIDVYLQPLIDELKLLWSEGVETWDISRKQNFNMRATLMWTINDFSAYGMLSGWMTAGKLACPYSMEDTKSFTLKHGRKNSWFDCHRRFLPPDHEFRRKKYAFKKNKTERDGPPPILTGDDIWKRVQNFPKVTEEPPYKFDGHNLDVMHIEKNYFDNLFNTVMDVTGKTKDNVKARLDLPEHCRRPKLHLQESANNKLLKPKASYSFTMEHKRKNCEWVESLKMPDGYASNLGKRVDIERGILHGMKSHDCHVFMEQLLSIAFCGLPENIWKPMAEISLFFKDLCSSTLRVENLVRMAKSIVVISNKLEKILPPGFFDVMEHLPIHLVHEALVGGPVQYRWMYPFERSIGKSKRGIKNKHRVEGCMAQVYLAKERSHFCSYYFDDYVSYLRNRPSRHDVTGNDPAVQSLSIFNQPGKDSKKRTMHKLTEKEKKSAELHVLLNCPEVQPFLEDKSDWWVVIKTKPMGRVEVENELNVAYQNEISSVHQVVDAELEMNLEHPDHILEEVNREELDMPTNMKEDEEETFEEDKWIDEEETSKDDACASQCNSLNTSSGSIGLSNLHIESNGSEPNTPTTQHSDAHGPQPGDRDNFWRLVIEPLGYNLRPDVGMVKIILKCIGTHYNGVYPNWSLISLNTQGQMFNEFKKYYVRAPEHADDVQVNFKLKASKLLSSTFCDCRKENKMPKFMFLDRWALLLKHWSTDENFKKRSEIGKMARASEKGVSLHTGGAISQVTRKERMEKELGRPVAVPEMFKVTHVKKSTNPTEEERWIEPRAQETYDRYIRISQEYRSTLPLESQDKPFTQEENENLWKQSAGEPIRGSVYGYPEKAYQKKKSWYCGSSSSSFDGGDRETISAMESKIAYLNVELVVVAEREKKREEREKKREEEIAAAKEVENKRYAALQAQLTFLFESGNILPPCSASSDGSDQEGDENDKSDKESEGDENGKSDKESEGDEE</sequence>
<feature type="coiled-coil region" evidence="1">
    <location>
        <begin position="1138"/>
        <end position="1167"/>
    </location>
</feature>
<organism evidence="4 5">
    <name type="scientific">Solanum verrucosum</name>
    <dbReference type="NCBI Taxonomy" id="315347"/>
    <lineage>
        <taxon>Eukaryota</taxon>
        <taxon>Viridiplantae</taxon>
        <taxon>Streptophyta</taxon>
        <taxon>Embryophyta</taxon>
        <taxon>Tracheophyta</taxon>
        <taxon>Spermatophyta</taxon>
        <taxon>Magnoliopsida</taxon>
        <taxon>eudicotyledons</taxon>
        <taxon>Gunneridae</taxon>
        <taxon>Pentapetalae</taxon>
        <taxon>asterids</taxon>
        <taxon>lamiids</taxon>
        <taxon>Solanales</taxon>
        <taxon>Solanaceae</taxon>
        <taxon>Solanoideae</taxon>
        <taxon>Solaneae</taxon>
        <taxon>Solanum</taxon>
    </lineage>
</organism>
<feature type="region of interest" description="Disordered" evidence="2">
    <location>
        <begin position="1187"/>
        <end position="1227"/>
    </location>
</feature>
<evidence type="ECO:0000259" key="3">
    <source>
        <dbReference type="Pfam" id="PF13960"/>
    </source>
</evidence>
<dbReference type="Pfam" id="PF13960">
    <property type="entry name" value="DUF4218"/>
    <property type="match status" value="1"/>
</dbReference>
<dbReference type="InterPro" id="IPR025452">
    <property type="entry name" value="DUF4218"/>
</dbReference>
<evidence type="ECO:0000256" key="1">
    <source>
        <dbReference type="SAM" id="Coils"/>
    </source>
</evidence>
<gene>
    <name evidence="4" type="ORF">MTR67_001272</name>
</gene>
<feature type="compositionally biased region" description="Acidic residues" evidence="2">
    <location>
        <begin position="789"/>
        <end position="807"/>
    </location>
</feature>
<dbReference type="Pfam" id="PF02992">
    <property type="entry name" value="Transposase_21"/>
    <property type="match status" value="1"/>
</dbReference>
<feature type="compositionally biased region" description="Basic and acidic residues" evidence="2">
    <location>
        <begin position="1203"/>
        <end position="1221"/>
    </location>
</feature>
<dbReference type="Proteomes" id="UP001234989">
    <property type="component" value="Chromosome 1"/>
</dbReference>
<dbReference type="PANTHER" id="PTHR10775:SF193">
    <property type="entry name" value="DUF4216 DOMAIN-CONTAINING PROTEIN"/>
    <property type="match status" value="1"/>
</dbReference>
<feature type="compositionally biased region" description="Polar residues" evidence="2">
    <location>
        <begin position="814"/>
        <end position="847"/>
    </location>
</feature>
<feature type="domain" description="DUF4218" evidence="3">
    <location>
        <begin position="553"/>
        <end position="666"/>
    </location>
</feature>
<dbReference type="Pfam" id="PF03004">
    <property type="entry name" value="Transposase_24"/>
    <property type="match status" value="1"/>
</dbReference>
<protein>
    <recommendedName>
        <fullName evidence="3">DUF4218 domain-containing protein</fullName>
    </recommendedName>
</protein>
<evidence type="ECO:0000313" key="5">
    <source>
        <dbReference type="Proteomes" id="UP001234989"/>
    </source>
</evidence>
<dbReference type="EMBL" id="CP133612">
    <property type="protein sequence ID" value="WMV07887.1"/>
    <property type="molecule type" value="Genomic_DNA"/>
</dbReference>
<evidence type="ECO:0000256" key="2">
    <source>
        <dbReference type="SAM" id="MobiDB-lite"/>
    </source>
</evidence>
<evidence type="ECO:0000313" key="4">
    <source>
        <dbReference type="EMBL" id="WMV07887.1"/>
    </source>
</evidence>
<keyword evidence="5" id="KW-1185">Reference proteome</keyword>
<name>A0AAF0PNC9_SOLVR</name>